<dbReference type="Proteomes" id="UP000039021">
    <property type="component" value="Unassembled WGS sequence"/>
</dbReference>
<dbReference type="EMBL" id="CHKL01000460">
    <property type="protein sequence ID" value="COW82203.1"/>
    <property type="molecule type" value="Genomic_DNA"/>
</dbReference>
<evidence type="ECO:0000256" key="1">
    <source>
        <dbReference type="SAM" id="MobiDB-lite"/>
    </source>
</evidence>
<dbReference type="EMBL" id="CSAE01000223">
    <property type="protein sequence ID" value="COV85673.1"/>
    <property type="molecule type" value="Genomic_DNA"/>
</dbReference>
<organism evidence="6 9">
    <name type="scientific">Mycobacterium tuberculosis</name>
    <dbReference type="NCBI Taxonomy" id="1773"/>
    <lineage>
        <taxon>Bacteria</taxon>
        <taxon>Bacillati</taxon>
        <taxon>Actinomycetota</taxon>
        <taxon>Actinomycetes</taxon>
        <taxon>Mycobacteriales</taxon>
        <taxon>Mycobacteriaceae</taxon>
        <taxon>Mycobacterium</taxon>
        <taxon>Mycobacterium tuberculosis complex</taxon>
    </lineage>
</organism>
<evidence type="ECO:0000313" key="8">
    <source>
        <dbReference type="EMBL" id="COY27034.1"/>
    </source>
</evidence>
<dbReference type="EMBL" id="CFOE01000550">
    <property type="protein sequence ID" value="CFE42947.1"/>
    <property type="molecule type" value="Genomic_DNA"/>
</dbReference>
<dbReference type="EMBL" id="CGCX01000015">
    <property type="protein sequence ID" value="CFR64736.1"/>
    <property type="molecule type" value="Genomic_DNA"/>
</dbReference>
<evidence type="ECO:0000313" key="7">
    <source>
        <dbReference type="EMBL" id="COW82203.1"/>
    </source>
</evidence>
<evidence type="ECO:0000313" key="10">
    <source>
        <dbReference type="Proteomes" id="UP000039021"/>
    </source>
</evidence>
<dbReference type="AlphaFoldDB" id="A0A0T9BG01"/>
<evidence type="ECO:0000313" key="3">
    <source>
        <dbReference type="EMBL" id="CFE49200.1"/>
    </source>
</evidence>
<evidence type="ECO:0000313" key="9">
    <source>
        <dbReference type="Proteomes" id="UP000038802"/>
    </source>
</evidence>
<accession>A0A0T9BG01</accession>
<name>A0A0T9BG01_MYCTX</name>
<evidence type="ECO:0000313" key="13">
    <source>
        <dbReference type="Proteomes" id="UP000048289"/>
    </source>
</evidence>
<gene>
    <name evidence="4" type="ORF">ERS007657_00090</name>
    <name evidence="2" type="ORF">ERS007681_03298</name>
    <name evidence="3" type="ORF">ERS007688_01379</name>
    <name evidence="6" type="ORF">ERS007703_02179</name>
    <name evidence="8" type="ORF">ERS007739_02351</name>
    <name evidence="7" type="ORF">ERS007741_03226</name>
    <name evidence="5" type="ORF">ERS027659_02961</name>
</gene>
<evidence type="ECO:0000313" key="4">
    <source>
        <dbReference type="EMBL" id="CFR64736.1"/>
    </source>
</evidence>
<reference evidence="9 10" key="3">
    <citation type="submission" date="2015-03" db="EMBL/GenBank/DDBJ databases">
        <authorList>
            <consortium name="Pathogen Informatics"/>
        </authorList>
    </citation>
    <scope>NUCLEOTIDE SEQUENCE [LARGE SCALE GENOMIC DNA]</scope>
    <source>
        <strain evidence="5 15">Bir 185</strain>
        <strain evidence="4 11">C09601061</strain>
        <strain evidence="2 13">G09901357</strain>
        <strain evidence="3 12">H09601792</strain>
        <strain evidence="9">K00500041</strain>
        <strain evidence="10">N09902308</strain>
        <strain evidence="7 14">P00601463</strain>
    </source>
</reference>
<dbReference type="Proteomes" id="UP000050164">
    <property type="component" value="Unassembled WGS sequence"/>
</dbReference>
<evidence type="ECO:0000313" key="5">
    <source>
        <dbReference type="EMBL" id="CKS33841.1"/>
    </source>
</evidence>
<dbReference type="Proteomes" id="UP000038802">
    <property type="component" value="Unassembled WGS sequence"/>
</dbReference>
<dbReference type="EMBL" id="CFOH01000172">
    <property type="protein sequence ID" value="CFE49200.1"/>
    <property type="molecule type" value="Genomic_DNA"/>
</dbReference>
<sequence length="88" mass="9548">MCTPELRQKRRVRSRRGAIQPRRPVSTIRAGSSVTAAKKTTATEIPNIGPTVLRIPSWVNTIPRKVIATVAAEAAITLPMDVNAFLTA</sequence>
<proteinExistence type="predicted"/>
<evidence type="ECO:0000313" key="2">
    <source>
        <dbReference type="EMBL" id="CFE42947.1"/>
    </source>
</evidence>
<dbReference type="EMBL" id="CNFT01000787">
    <property type="protein sequence ID" value="CKS33841.1"/>
    <property type="molecule type" value="Genomic_DNA"/>
</dbReference>
<dbReference type="Proteomes" id="UP000046947">
    <property type="component" value="Unassembled WGS sequence"/>
</dbReference>
<evidence type="ECO:0000313" key="6">
    <source>
        <dbReference type="EMBL" id="COV85673.1"/>
    </source>
</evidence>
<reference evidence="8" key="2">
    <citation type="submission" date="2015-03" db="EMBL/GenBank/DDBJ databases">
        <authorList>
            <consortium name="Pathogen Informatics"/>
            <person name="Murphy D."/>
        </authorList>
    </citation>
    <scope>NUCLEOTIDE SEQUENCE</scope>
    <source>
        <strain evidence="8">N09902308</strain>
    </source>
</reference>
<dbReference type="Proteomes" id="UP000048600">
    <property type="component" value="Unassembled WGS sequence"/>
</dbReference>
<dbReference type="Proteomes" id="UP000046680">
    <property type="component" value="Unassembled WGS sequence"/>
</dbReference>
<feature type="region of interest" description="Disordered" evidence="1">
    <location>
        <begin position="1"/>
        <end position="37"/>
    </location>
</feature>
<evidence type="ECO:0000313" key="14">
    <source>
        <dbReference type="Proteomes" id="UP000048600"/>
    </source>
</evidence>
<reference evidence="6" key="1">
    <citation type="submission" date="2015-03" db="EMBL/GenBank/DDBJ databases">
        <authorList>
            <person name="Murphy D."/>
        </authorList>
    </citation>
    <scope>NUCLEOTIDE SEQUENCE [LARGE SCALE GENOMIC DNA]</scope>
    <source>
        <strain evidence="6">K00500041</strain>
    </source>
</reference>
<dbReference type="EMBL" id="CSBK01001062">
    <property type="protein sequence ID" value="COY27034.1"/>
    <property type="molecule type" value="Genomic_DNA"/>
</dbReference>
<protein>
    <submittedName>
        <fullName evidence="6">Uncharacterized protein</fullName>
    </submittedName>
</protein>
<evidence type="ECO:0000313" key="11">
    <source>
        <dbReference type="Proteomes" id="UP000046680"/>
    </source>
</evidence>
<dbReference type="Proteomes" id="UP000048289">
    <property type="component" value="Unassembled WGS sequence"/>
</dbReference>
<evidence type="ECO:0000313" key="15">
    <source>
        <dbReference type="Proteomes" id="UP000050164"/>
    </source>
</evidence>
<evidence type="ECO:0000313" key="12">
    <source>
        <dbReference type="Proteomes" id="UP000046947"/>
    </source>
</evidence>